<keyword evidence="3" id="KW-1185">Reference proteome</keyword>
<dbReference type="OrthoDB" id="5471833at2"/>
<sequence>MALFRRKYNIARAGDALEPVLDRLDGKGSMQLVRLWNNWENVMGREVSRMARPLGRRGPTLLLTADDPAVAQELTFFAPQIIRRANDFLGEEYFDKVRFELLNGRVPLDGYRPDSAPRSQSSPKKPKNLGEILDQMDEDSPVGRCYRAYIGLFRPR</sequence>
<dbReference type="AlphaFoldDB" id="A0A1T4W8V6"/>
<dbReference type="PANTHER" id="PTHR36456:SF1">
    <property type="entry name" value="UPF0232 PROTEIN SCO3875"/>
    <property type="match status" value="1"/>
</dbReference>
<dbReference type="STRING" id="1121449.SAMN02745704_00490"/>
<evidence type="ECO:0000256" key="1">
    <source>
        <dbReference type="SAM" id="MobiDB-lite"/>
    </source>
</evidence>
<dbReference type="Proteomes" id="UP000190027">
    <property type="component" value="Unassembled WGS sequence"/>
</dbReference>
<proteinExistence type="predicted"/>
<dbReference type="EMBL" id="FUYC01000002">
    <property type="protein sequence ID" value="SKA73559.1"/>
    <property type="molecule type" value="Genomic_DNA"/>
</dbReference>
<gene>
    <name evidence="2" type="ORF">SAMN02745704_00490</name>
</gene>
<protein>
    <recommendedName>
        <fullName evidence="4">DUF721 domain-containing protein</fullName>
    </recommendedName>
</protein>
<name>A0A1T4W8V6_9BACT</name>
<dbReference type="RefSeq" id="WP_078716077.1">
    <property type="nucleotide sequence ID" value="NZ_FUYC01000002.1"/>
</dbReference>
<evidence type="ECO:0008006" key="4">
    <source>
        <dbReference type="Google" id="ProtNLM"/>
    </source>
</evidence>
<reference evidence="2 3" key="1">
    <citation type="submission" date="2017-02" db="EMBL/GenBank/DDBJ databases">
        <authorList>
            <person name="Peterson S.W."/>
        </authorList>
    </citation>
    <scope>NUCLEOTIDE SEQUENCE [LARGE SCALE GENOMIC DNA]</scope>
    <source>
        <strain evidence="2 3">DSM 16080</strain>
    </source>
</reference>
<accession>A0A1T4W8V6</accession>
<dbReference type="InterPro" id="IPR007922">
    <property type="entry name" value="DciA-like"/>
</dbReference>
<dbReference type="PANTHER" id="PTHR36456">
    <property type="entry name" value="UPF0232 PROTEIN SCO3875"/>
    <property type="match status" value="1"/>
</dbReference>
<organism evidence="2 3">
    <name type="scientific">Paucidesulfovibrio gracilis DSM 16080</name>
    <dbReference type="NCBI Taxonomy" id="1121449"/>
    <lineage>
        <taxon>Bacteria</taxon>
        <taxon>Pseudomonadati</taxon>
        <taxon>Thermodesulfobacteriota</taxon>
        <taxon>Desulfovibrionia</taxon>
        <taxon>Desulfovibrionales</taxon>
        <taxon>Desulfovibrionaceae</taxon>
        <taxon>Paucidesulfovibrio</taxon>
    </lineage>
</organism>
<evidence type="ECO:0000313" key="2">
    <source>
        <dbReference type="EMBL" id="SKA73559.1"/>
    </source>
</evidence>
<evidence type="ECO:0000313" key="3">
    <source>
        <dbReference type="Proteomes" id="UP000190027"/>
    </source>
</evidence>
<dbReference type="Pfam" id="PF05258">
    <property type="entry name" value="DciA"/>
    <property type="match status" value="1"/>
</dbReference>
<feature type="region of interest" description="Disordered" evidence="1">
    <location>
        <begin position="110"/>
        <end position="134"/>
    </location>
</feature>